<dbReference type="PROSITE" id="PS00380">
    <property type="entry name" value="RHODANESE_1"/>
    <property type="match status" value="1"/>
</dbReference>
<dbReference type="Pfam" id="PF00581">
    <property type="entry name" value="Rhodanese"/>
    <property type="match status" value="1"/>
</dbReference>
<dbReference type="EMBL" id="CP018906">
    <property type="protein sequence ID" value="AQW20852.1"/>
    <property type="molecule type" value="Genomic_DNA"/>
</dbReference>
<dbReference type="PANTHER" id="PTHR43031">
    <property type="entry name" value="FAD-DEPENDENT OXIDOREDUCTASE"/>
    <property type="match status" value="1"/>
</dbReference>
<dbReference type="AlphaFoldDB" id="A0A1S6QGX4"/>
<dbReference type="KEGG" id="lcu:PL11_002440"/>
<dbReference type="InterPro" id="IPR050229">
    <property type="entry name" value="GlpE_sulfurtransferase"/>
</dbReference>
<evidence type="ECO:0000313" key="3">
    <source>
        <dbReference type="Proteomes" id="UP000030361"/>
    </source>
</evidence>
<dbReference type="PROSITE" id="PS50206">
    <property type="entry name" value="RHODANESE_3"/>
    <property type="match status" value="1"/>
</dbReference>
<dbReference type="Proteomes" id="UP000030361">
    <property type="component" value="Chromosome"/>
</dbReference>
<dbReference type="Gene3D" id="3.40.250.10">
    <property type="entry name" value="Rhodanese-like domain"/>
    <property type="match status" value="1"/>
</dbReference>
<dbReference type="GO" id="GO:0004792">
    <property type="term" value="F:thiosulfate-cyanide sulfurtransferase activity"/>
    <property type="evidence" value="ECO:0007669"/>
    <property type="project" value="InterPro"/>
</dbReference>
<dbReference type="InterPro" id="IPR001307">
    <property type="entry name" value="Thiosulphate_STrfase_CS"/>
</dbReference>
<dbReference type="CDD" id="cd00158">
    <property type="entry name" value="RHOD"/>
    <property type="match status" value="1"/>
</dbReference>
<name>A0A1S6QGX4_9LACO</name>
<accession>A0A1S6QGX4</accession>
<dbReference type="SUPFAM" id="SSF52821">
    <property type="entry name" value="Rhodanese/Cell cycle control phosphatase"/>
    <property type="match status" value="1"/>
</dbReference>
<sequence length="98" mass="10815">MMDSINSNDFYTKETSTPVPLIDVRETDEFAEAHIPGAVNLPLSTLNTNFSQLDHDTHYYIICRSGRRSQLASQFLSANGYSVTNVEGGMLAWKGSVA</sequence>
<feature type="domain" description="Rhodanese" evidence="1">
    <location>
        <begin position="21"/>
        <end position="98"/>
    </location>
</feature>
<dbReference type="InterPro" id="IPR036873">
    <property type="entry name" value="Rhodanese-like_dom_sf"/>
</dbReference>
<evidence type="ECO:0000313" key="2">
    <source>
        <dbReference type="EMBL" id="AQW20852.1"/>
    </source>
</evidence>
<proteinExistence type="predicted"/>
<dbReference type="InterPro" id="IPR001763">
    <property type="entry name" value="Rhodanese-like_dom"/>
</dbReference>
<gene>
    <name evidence="2" type="ORF">PL11_002440</name>
</gene>
<reference evidence="2 3" key="1">
    <citation type="journal article" date="2015" name="Genome Announc.">
        <title>Genome Sequence of Lactobacillus curieae CCTCC M 2011381T, a Novel Producer of Gamma-aminobutyric Acid.</title>
        <authorList>
            <person name="Wang Y."/>
            <person name="Wang Y."/>
            <person name="Lang C."/>
            <person name="Wei D."/>
            <person name="Xu P."/>
            <person name="Xie J."/>
        </authorList>
    </citation>
    <scope>NUCLEOTIDE SEQUENCE [LARGE SCALE GENOMIC DNA]</scope>
    <source>
        <strain evidence="2 3">CCTCC M 2011381</strain>
    </source>
</reference>
<evidence type="ECO:0000259" key="1">
    <source>
        <dbReference type="PROSITE" id="PS50206"/>
    </source>
</evidence>
<dbReference type="SMART" id="SM00450">
    <property type="entry name" value="RHOD"/>
    <property type="match status" value="1"/>
</dbReference>
<dbReference type="OrthoDB" id="9800872at2"/>
<dbReference type="PANTHER" id="PTHR43031:SF17">
    <property type="entry name" value="SULFURTRANSFERASE YTWF-RELATED"/>
    <property type="match status" value="1"/>
</dbReference>
<dbReference type="eggNOG" id="COG0607">
    <property type="taxonomic scope" value="Bacteria"/>
</dbReference>
<protein>
    <submittedName>
        <fullName evidence="2">Rhodanese-like domain-containing protein</fullName>
    </submittedName>
</protein>
<organism evidence="2 3">
    <name type="scientific">Lentilactobacillus curieae</name>
    <dbReference type="NCBI Taxonomy" id="1138822"/>
    <lineage>
        <taxon>Bacteria</taxon>
        <taxon>Bacillati</taxon>
        <taxon>Bacillota</taxon>
        <taxon>Bacilli</taxon>
        <taxon>Lactobacillales</taxon>
        <taxon>Lactobacillaceae</taxon>
        <taxon>Lentilactobacillus</taxon>
    </lineage>
</organism>
<keyword evidence="3" id="KW-1185">Reference proteome</keyword>
<dbReference type="RefSeq" id="WP_035166108.1">
    <property type="nucleotide sequence ID" value="NZ_CP018906.1"/>
</dbReference>